<reference evidence="3" key="1">
    <citation type="journal article" date="2019" name="Int. J. Syst. Evol. Microbiol.">
        <title>The Global Catalogue of Microorganisms (GCM) 10K type strain sequencing project: providing services to taxonomists for standard genome sequencing and annotation.</title>
        <authorList>
            <consortium name="The Broad Institute Genomics Platform"/>
            <consortium name="The Broad Institute Genome Sequencing Center for Infectious Disease"/>
            <person name="Wu L."/>
            <person name="Ma J."/>
        </authorList>
    </citation>
    <scope>NUCLEOTIDE SEQUENCE [LARGE SCALE GENOMIC DNA]</scope>
    <source>
        <strain evidence="3">JCM 17440</strain>
    </source>
</reference>
<dbReference type="Proteomes" id="UP001501710">
    <property type="component" value="Unassembled WGS sequence"/>
</dbReference>
<organism evidence="2 3">
    <name type="scientific">Actinomadura meridiana</name>
    <dbReference type="NCBI Taxonomy" id="559626"/>
    <lineage>
        <taxon>Bacteria</taxon>
        <taxon>Bacillati</taxon>
        <taxon>Actinomycetota</taxon>
        <taxon>Actinomycetes</taxon>
        <taxon>Streptosporangiales</taxon>
        <taxon>Thermomonosporaceae</taxon>
        <taxon>Actinomadura</taxon>
    </lineage>
</organism>
<name>A0ABP8C6T8_9ACTN</name>
<gene>
    <name evidence="2" type="ORF">GCM10022254_40340</name>
</gene>
<accession>A0ABP8C6T8</accession>
<feature type="region of interest" description="Disordered" evidence="1">
    <location>
        <begin position="1"/>
        <end position="54"/>
    </location>
</feature>
<comment type="caution">
    <text evidence="2">The sequence shown here is derived from an EMBL/GenBank/DDBJ whole genome shotgun (WGS) entry which is preliminary data.</text>
</comment>
<dbReference type="EMBL" id="BAABAS010000011">
    <property type="protein sequence ID" value="GAA4234740.1"/>
    <property type="molecule type" value="Genomic_DNA"/>
</dbReference>
<evidence type="ECO:0000313" key="2">
    <source>
        <dbReference type="EMBL" id="GAA4234740.1"/>
    </source>
</evidence>
<feature type="compositionally biased region" description="Basic and acidic residues" evidence="1">
    <location>
        <begin position="14"/>
        <end position="26"/>
    </location>
</feature>
<keyword evidence="3" id="KW-1185">Reference proteome</keyword>
<protein>
    <submittedName>
        <fullName evidence="2">Uncharacterized protein</fullName>
    </submittedName>
</protein>
<sequence>MGRGSVSAAHRCAWRKERTVGRHEDPAEMNGHKPGKPIPPPPDKGNKGDGKRGK</sequence>
<proteinExistence type="predicted"/>
<evidence type="ECO:0000256" key="1">
    <source>
        <dbReference type="SAM" id="MobiDB-lite"/>
    </source>
</evidence>
<evidence type="ECO:0000313" key="3">
    <source>
        <dbReference type="Proteomes" id="UP001501710"/>
    </source>
</evidence>
<feature type="compositionally biased region" description="Basic and acidic residues" evidence="1">
    <location>
        <begin position="44"/>
        <end position="54"/>
    </location>
</feature>